<keyword evidence="2" id="KW-1185">Reference proteome</keyword>
<dbReference type="EMBL" id="KZ999598">
    <property type="protein sequence ID" value="RKO84917.1"/>
    <property type="molecule type" value="Genomic_DNA"/>
</dbReference>
<evidence type="ECO:0000313" key="2">
    <source>
        <dbReference type="Proteomes" id="UP000269721"/>
    </source>
</evidence>
<protein>
    <submittedName>
        <fullName evidence="1">Uncharacterized protein</fullName>
    </submittedName>
</protein>
<accession>A0A4V1IQ09</accession>
<name>A0A4V1IQ09_9FUNG</name>
<feature type="non-terminal residue" evidence="1">
    <location>
        <position position="1"/>
    </location>
</feature>
<organism evidence="1 2">
    <name type="scientific">Blyttiomyces helicus</name>
    <dbReference type="NCBI Taxonomy" id="388810"/>
    <lineage>
        <taxon>Eukaryota</taxon>
        <taxon>Fungi</taxon>
        <taxon>Fungi incertae sedis</taxon>
        <taxon>Chytridiomycota</taxon>
        <taxon>Chytridiomycota incertae sedis</taxon>
        <taxon>Chytridiomycetes</taxon>
        <taxon>Chytridiomycetes incertae sedis</taxon>
        <taxon>Blyttiomyces</taxon>
    </lineage>
</organism>
<evidence type="ECO:0000313" key="1">
    <source>
        <dbReference type="EMBL" id="RKO84917.1"/>
    </source>
</evidence>
<gene>
    <name evidence="1" type="ORF">BDK51DRAFT_31328</name>
</gene>
<dbReference type="Proteomes" id="UP000269721">
    <property type="component" value="Unassembled WGS sequence"/>
</dbReference>
<proteinExistence type="predicted"/>
<reference evidence="2" key="1">
    <citation type="journal article" date="2018" name="Nat. Microbiol.">
        <title>Leveraging single-cell genomics to expand the fungal tree of life.</title>
        <authorList>
            <person name="Ahrendt S.R."/>
            <person name="Quandt C.A."/>
            <person name="Ciobanu D."/>
            <person name="Clum A."/>
            <person name="Salamov A."/>
            <person name="Andreopoulos B."/>
            <person name="Cheng J.F."/>
            <person name="Woyke T."/>
            <person name="Pelin A."/>
            <person name="Henrissat B."/>
            <person name="Reynolds N.K."/>
            <person name="Benny G.L."/>
            <person name="Smith M.E."/>
            <person name="James T.Y."/>
            <person name="Grigoriev I.V."/>
        </authorList>
    </citation>
    <scope>NUCLEOTIDE SEQUENCE [LARGE SCALE GENOMIC DNA]</scope>
</reference>
<sequence length="401" mass="43609">HTRHSQTEEEGRGSSQLNAAADVGAMAYWGDIFMYGDASGHKTTVSATVEGNCFVTSGYGTSRGLEASKYGLPPPGGWTADTEREHCKKPIWWVGGASQREGHPCHPPRGEWIDRTGTKCFHWRKRREVIPIKGTTRRTRAGRCLELDACKERFCSPSDSADQKDNPAHIHANASPVRKRDYDLYGHMGAGARGGLGRGKGGRAIGKGGGALAKWPCATIALCLFGGCAANAIARPIAPTRLEEKKKKLDVVLDRIGGDPKQAAFLKIDAMLLRKKIAQSELCVRDSEISSAFHKLVVEEEHHIDAAGVLVRPAFCKLKYMDDDIYDAARTLLSLKDTTRPASLIDPVVVKMGRGLHQGAFVFLIPAGGGSTSGKRWVARQFDDARSFKRPCIGSDSDEEI</sequence>
<dbReference type="AlphaFoldDB" id="A0A4V1IQ09"/>